<comment type="caution">
    <text evidence="1">The sequence shown here is derived from an EMBL/GenBank/DDBJ whole genome shotgun (WGS) entry which is preliminary data.</text>
</comment>
<dbReference type="RefSeq" id="WP_377759883.1">
    <property type="nucleotide sequence ID" value="NZ_JBHRXY010000002.1"/>
</dbReference>
<dbReference type="PANTHER" id="PTHR33875:SF2">
    <property type="entry name" value="ACR183CP"/>
    <property type="match status" value="1"/>
</dbReference>
<protein>
    <submittedName>
        <fullName evidence="1">DsbA family protein</fullName>
    </submittedName>
</protein>
<reference evidence="2" key="1">
    <citation type="journal article" date="2019" name="Int. J. Syst. Evol. Microbiol.">
        <title>The Global Catalogue of Microorganisms (GCM) 10K type strain sequencing project: providing services to taxonomists for standard genome sequencing and annotation.</title>
        <authorList>
            <consortium name="The Broad Institute Genomics Platform"/>
            <consortium name="The Broad Institute Genome Sequencing Center for Infectious Disease"/>
            <person name="Wu L."/>
            <person name="Ma J."/>
        </authorList>
    </citation>
    <scope>NUCLEOTIDE SEQUENCE [LARGE SCALE GENOMIC DNA]</scope>
    <source>
        <strain evidence="2">KCTC 42473</strain>
    </source>
</reference>
<dbReference type="Gene3D" id="3.40.30.10">
    <property type="entry name" value="Glutaredoxin"/>
    <property type="match status" value="1"/>
</dbReference>
<name>A0ABV7U1I8_9RHOB</name>
<dbReference type="PANTHER" id="PTHR33875">
    <property type="entry name" value="OS09G0542200 PROTEIN"/>
    <property type="match status" value="1"/>
</dbReference>
<organism evidence="1 2">
    <name type="scientific">Paracoccus angustae</name>
    <dbReference type="NCBI Taxonomy" id="1671480"/>
    <lineage>
        <taxon>Bacteria</taxon>
        <taxon>Pseudomonadati</taxon>
        <taxon>Pseudomonadota</taxon>
        <taxon>Alphaproteobacteria</taxon>
        <taxon>Rhodobacterales</taxon>
        <taxon>Paracoccaceae</taxon>
        <taxon>Paracoccus</taxon>
    </lineage>
</organism>
<evidence type="ECO:0000313" key="2">
    <source>
        <dbReference type="Proteomes" id="UP001595539"/>
    </source>
</evidence>
<keyword evidence="2" id="KW-1185">Reference proteome</keyword>
<proteinExistence type="predicted"/>
<gene>
    <name evidence="1" type="ORF">ACFOM8_05050</name>
</gene>
<sequence>MTTRTADPLFWGQGLQSFEIFLEPTCPFSVKAFRKMDAFLDVAGRDRVTVKLRMQSQPWHMFSPVVTRCVLAASMTAGGRETARRVLAAIADHREAFEFEQHRKGPNMDATPNRIIARLEDCSGVPLAEAFAFPELEAAIKWHTRYARQNGIHVSPTFMVNGLVTELGSGDGVEDWAAALD</sequence>
<dbReference type="SUPFAM" id="SSF52833">
    <property type="entry name" value="Thioredoxin-like"/>
    <property type="match status" value="1"/>
</dbReference>
<accession>A0ABV7U1I8</accession>
<dbReference type="InterPro" id="IPR036249">
    <property type="entry name" value="Thioredoxin-like_sf"/>
</dbReference>
<dbReference type="EMBL" id="JBHRXY010000002">
    <property type="protein sequence ID" value="MFC3628808.1"/>
    <property type="molecule type" value="Genomic_DNA"/>
</dbReference>
<evidence type="ECO:0000313" key="1">
    <source>
        <dbReference type="EMBL" id="MFC3628808.1"/>
    </source>
</evidence>
<dbReference type="Proteomes" id="UP001595539">
    <property type="component" value="Unassembled WGS sequence"/>
</dbReference>